<name>A0ABS4EUE7_9HYPH</name>
<gene>
    <name evidence="3" type="ORF">J2Z75_005109</name>
</gene>
<feature type="domain" description="TniQ" evidence="2">
    <location>
        <begin position="26"/>
        <end position="156"/>
    </location>
</feature>
<dbReference type="Proteomes" id="UP000823786">
    <property type="component" value="Unassembled WGS sequence"/>
</dbReference>
<evidence type="ECO:0000259" key="2">
    <source>
        <dbReference type="Pfam" id="PF06527"/>
    </source>
</evidence>
<feature type="region of interest" description="Disordered" evidence="1">
    <location>
        <begin position="333"/>
        <end position="353"/>
    </location>
</feature>
<dbReference type="InterPro" id="IPR009492">
    <property type="entry name" value="TniQ"/>
</dbReference>
<dbReference type="RefSeq" id="WP_209856062.1">
    <property type="nucleotide sequence ID" value="NZ_JAGGJV010000011.1"/>
</dbReference>
<proteinExistence type="predicted"/>
<reference evidence="3 4" key="1">
    <citation type="submission" date="2021-03" db="EMBL/GenBank/DDBJ databases">
        <title>Genomic Encyclopedia of Type Strains, Phase IV (KMG-IV): sequencing the most valuable type-strain genomes for metagenomic binning, comparative biology and taxonomic classification.</title>
        <authorList>
            <person name="Goeker M."/>
        </authorList>
    </citation>
    <scope>NUCLEOTIDE SEQUENCE [LARGE SCALE GENOMIC DNA]</scope>
    <source>
        <strain evidence="3 4">DSM 26427</strain>
    </source>
</reference>
<evidence type="ECO:0000256" key="1">
    <source>
        <dbReference type="SAM" id="MobiDB-lite"/>
    </source>
</evidence>
<sequence length="353" mass="38951">MMVIDAPGLAIGIRERYRDVVSEKWPVIVTPQADELLSSWLHRLAFANGIAPRPFARVLGLNAGMWSAALDLKLPADIATLLQAHTGISEHQLSAMSLAGSPLKPLLLPLRNNGRRDSSRWLQFCSRCLAEDAQPYFRRRWRLATKACCSKHGCGLRDRCPSCRSRVAAFDQTELVPQHHCARCGYDLRRASIVGVGPEVRRLDRCIDDICRLEAITGSRASVTVVQRLLGMPNVAGLYATSPLTSLSTSTRIRCVERLAIRSSDWLTVDDDVVVTHWRRLILSAGGHLPLITLLADALKRLGQQPSITRPPPAADLSALLCAYASITRSPHRRWARTHHQPGDHQAAGGQRG</sequence>
<keyword evidence="4" id="KW-1185">Reference proteome</keyword>
<evidence type="ECO:0000313" key="3">
    <source>
        <dbReference type="EMBL" id="MBP1861580.1"/>
    </source>
</evidence>
<evidence type="ECO:0000313" key="4">
    <source>
        <dbReference type="Proteomes" id="UP000823786"/>
    </source>
</evidence>
<comment type="caution">
    <text evidence="3">The sequence shown here is derived from an EMBL/GenBank/DDBJ whole genome shotgun (WGS) entry which is preliminary data.</text>
</comment>
<dbReference type="EMBL" id="JAGGJV010000011">
    <property type="protein sequence ID" value="MBP1861580.1"/>
    <property type="molecule type" value="Genomic_DNA"/>
</dbReference>
<organism evidence="3 4">
    <name type="scientific">Rhizobium herbae</name>
    <dbReference type="NCBI Taxonomy" id="508661"/>
    <lineage>
        <taxon>Bacteria</taxon>
        <taxon>Pseudomonadati</taxon>
        <taxon>Pseudomonadota</taxon>
        <taxon>Alphaproteobacteria</taxon>
        <taxon>Hyphomicrobiales</taxon>
        <taxon>Rhizobiaceae</taxon>
        <taxon>Rhizobium/Agrobacterium group</taxon>
        <taxon>Rhizobium</taxon>
    </lineage>
</organism>
<dbReference type="Pfam" id="PF06527">
    <property type="entry name" value="TniQ"/>
    <property type="match status" value="1"/>
</dbReference>
<protein>
    <recommendedName>
        <fullName evidence="2">TniQ domain-containing protein</fullName>
    </recommendedName>
</protein>
<accession>A0ABS4EUE7</accession>